<keyword evidence="1" id="KW-0202">Cytokine</keyword>
<dbReference type="GO" id="GO:0008009">
    <property type="term" value="F:chemokine activity"/>
    <property type="evidence" value="ECO:0007669"/>
    <property type="project" value="InterPro"/>
</dbReference>
<dbReference type="GO" id="GO:0006955">
    <property type="term" value="P:immune response"/>
    <property type="evidence" value="ECO:0007669"/>
    <property type="project" value="InterPro"/>
</dbReference>
<reference evidence="3" key="3">
    <citation type="submission" date="2025-09" db="UniProtKB">
        <authorList>
            <consortium name="Ensembl"/>
        </authorList>
    </citation>
    <scope>IDENTIFICATION</scope>
</reference>
<keyword evidence="4" id="KW-1185">Reference proteome</keyword>
<organism evidence="3 4">
    <name type="scientific">Oncorhynchus mykiss</name>
    <name type="common">Rainbow trout</name>
    <name type="synonym">Salmo gairdneri</name>
    <dbReference type="NCBI Taxonomy" id="8022"/>
    <lineage>
        <taxon>Eukaryota</taxon>
        <taxon>Metazoa</taxon>
        <taxon>Chordata</taxon>
        <taxon>Craniata</taxon>
        <taxon>Vertebrata</taxon>
        <taxon>Euteleostomi</taxon>
        <taxon>Actinopterygii</taxon>
        <taxon>Neopterygii</taxon>
        <taxon>Teleostei</taxon>
        <taxon>Protacanthopterygii</taxon>
        <taxon>Salmoniformes</taxon>
        <taxon>Salmonidae</taxon>
        <taxon>Salmoninae</taxon>
        <taxon>Oncorhynchus</taxon>
    </lineage>
</organism>
<reference evidence="3" key="1">
    <citation type="submission" date="2020-07" db="EMBL/GenBank/DDBJ databases">
        <title>A long reads based de novo assembly of the rainbow trout Arlee double haploid line genome.</title>
        <authorList>
            <person name="Gao G."/>
            <person name="Palti Y."/>
        </authorList>
    </citation>
    <scope>NUCLEOTIDE SEQUENCE [LARGE SCALE GENOMIC DNA]</scope>
</reference>
<reference evidence="3" key="2">
    <citation type="submission" date="2025-08" db="UniProtKB">
        <authorList>
            <consortium name="Ensembl"/>
        </authorList>
    </citation>
    <scope>IDENTIFICATION</scope>
</reference>
<evidence type="ECO:0000256" key="1">
    <source>
        <dbReference type="ARBA" id="ARBA00022514"/>
    </source>
</evidence>
<evidence type="ECO:0000259" key="2">
    <source>
        <dbReference type="SMART" id="SM00199"/>
    </source>
</evidence>
<dbReference type="Gene3D" id="2.40.50.40">
    <property type="match status" value="1"/>
</dbReference>
<accession>A0A8C7NHN6</accession>
<name>A0A8C7NHN6_ONCMY</name>
<dbReference type="SMART" id="SM00199">
    <property type="entry name" value="SCY"/>
    <property type="match status" value="1"/>
</dbReference>
<dbReference type="InterPro" id="IPR001811">
    <property type="entry name" value="Chemokine_IL8-like_dom"/>
</dbReference>
<dbReference type="InterPro" id="IPR036048">
    <property type="entry name" value="Interleukin_8-like_sf"/>
</dbReference>
<dbReference type="GO" id="GO:0005615">
    <property type="term" value="C:extracellular space"/>
    <property type="evidence" value="ECO:0007669"/>
    <property type="project" value="UniProtKB-KW"/>
</dbReference>
<protein>
    <recommendedName>
        <fullName evidence="2">Chemokine interleukin-8-like domain-containing protein</fullName>
    </recommendedName>
</protein>
<sequence length="142" mass="16225">MWGRVPKTVCSILKWKNFGTTKTLPRAGCLVKLNRRPSKVTTNCCTSVSDTPIKSELQGYRIQNSMPPCVNAIIFYTVKGEKICSDPKTPWVDRRKKVTWLLKEQRGPADSKCFIYVMADPLCIIKALKDTQSIQRETDEER</sequence>
<evidence type="ECO:0000313" key="4">
    <source>
        <dbReference type="Proteomes" id="UP000694395"/>
    </source>
</evidence>
<dbReference type="GeneTree" id="ENSGT01150000287091"/>
<dbReference type="AlphaFoldDB" id="A0A8C7NHN6"/>
<feature type="domain" description="Chemokine interleukin-8-like" evidence="2">
    <location>
        <begin position="41"/>
        <end position="98"/>
    </location>
</feature>
<dbReference type="SUPFAM" id="SSF54117">
    <property type="entry name" value="Interleukin 8-like chemokines"/>
    <property type="match status" value="1"/>
</dbReference>
<proteinExistence type="predicted"/>
<dbReference type="Proteomes" id="UP000694395">
    <property type="component" value="Chromosome 11"/>
</dbReference>
<dbReference type="Ensembl" id="ENSOMYT00000008698.2">
    <property type="protein sequence ID" value="ENSOMYP00000007815.2"/>
    <property type="gene ID" value="ENSOMYG00000004003.2"/>
</dbReference>
<dbReference type="Pfam" id="PF00048">
    <property type="entry name" value="IL8"/>
    <property type="match status" value="1"/>
</dbReference>
<evidence type="ECO:0000313" key="3">
    <source>
        <dbReference type="Ensembl" id="ENSOMYP00000007815.2"/>
    </source>
</evidence>